<sequence length="54" mass="6128">MDKNNAKNKKEVIRGRIKGTSAFDIEQADEISEISWSNNDYDHSKDNNSCQPGK</sequence>
<keyword evidence="2" id="KW-1185">Reference proteome</keyword>
<accession>A0ABS1T558</accession>
<dbReference type="Proteomes" id="UP000632377">
    <property type="component" value="Unassembled WGS sequence"/>
</dbReference>
<organism evidence="1 2">
    <name type="scientific">Clostridium rhizosphaerae</name>
    <dbReference type="NCBI Taxonomy" id="2803861"/>
    <lineage>
        <taxon>Bacteria</taxon>
        <taxon>Bacillati</taxon>
        <taxon>Bacillota</taxon>
        <taxon>Clostridia</taxon>
        <taxon>Eubacteriales</taxon>
        <taxon>Clostridiaceae</taxon>
        <taxon>Clostridium</taxon>
    </lineage>
</organism>
<dbReference type="RefSeq" id="WP_202747097.1">
    <property type="nucleotide sequence ID" value="NZ_JAESWC010000001.1"/>
</dbReference>
<evidence type="ECO:0000313" key="2">
    <source>
        <dbReference type="Proteomes" id="UP000632377"/>
    </source>
</evidence>
<dbReference type="EMBL" id="JAESWC010000001">
    <property type="protein sequence ID" value="MBL4934464.1"/>
    <property type="molecule type" value="Genomic_DNA"/>
</dbReference>
<evidence type="ECO:0000313" key="1">
    <source>
        <dbReference type="EMBL" id="MBL4934464.1"/>
    </source>
</evidence>
<proteinExistence type="predicted"/>
<name>A0ABS1T558_9CLOT</name>
<gene>
    <name evidence="1" type="ORF">JK636_01680</name>
</gene>
<protein>
    <submittedName>
        <fullName evidence="1">Uncharacterized protein</fullName>
    </submittedName>
</protein>
<reference evidence="1 2" key="1">
    <citation type="submission" date="2021-01" db="EMBL/GenBank/DDBJ databases">
        <title>Genome public.</title>
        <authorList>
            <person name="Liu C."/>
            <person name="Sun Q."/>
        </authorList>
    </citation>
    <scope>NUCLEOTIDE SEQUENCE [LARGE SCALE GENOMIC DNA]</scope>
    <source>
        <strain evidence="1 2">YIM B02515</strain>
    </source>
</reference>
<comment type="caution">
    <text evidence="1">The sequence shown here is derived from an EMBL/GenBank/DDBJ whole genome shotgun (WGS) entry which is preliminary data.</text>
</comment>